<dbReference type="Gene3D" id="3.40.50.300">
    <property type="entry name" value="P-loop containing nucleotide triphosphate hydrolases"/>
    <property type="match status" value="1"/>
</dbReference>
<evidence type="ECO:0000313" key="3">
    <source>
        <dbReference type="Proteomes" id="UP001239522"/>
    </source>
</evidence>
<accession>A0ABY9HQE4</accession>
<feature type="compositionally biased region" description="Polar residues" evidence="1">
    <location>
        <begin position="216"/>
        <end position="227"/>
    </location>
</feature>
<feature type="compositionally biased region" description="Polar residues" evidence="1">
    <location>
        <begin position="435"/>
        <end position="450"/>
    </location>
</feature>
<reference evidence="2 3" key="1">
    <citation type="submission" date="2023-03" db="EMBL/GenBank/DDBJ databases">
        <title>Isolation and description of six Streptomyces strains from soil environments, able to metabolize different microbial glucans.</title>
        <authorList>
            <person name="Widen T."/>
            <person name="Larsbrink J."/>
        </authorList>
    </citation>
    <scope>NUCLEOTIDE SEQUENCE [LARGE SCALE GENOMIC DNA]</scope>
    <source>
        <strain evidence="2 3">Mut1</strain>
    </source>
</reference>
<name>A0ABY9HQE4_9ACTN</name>
<sequence>MAAALNALDSPAVAALNDLTADMVELAFNSLRPKQRQELLTSLGIRMSAPRRVSTALCRDVLTRLRREARQHTCTCGIKGLTGTVMNQVGDFVLAHDGEPVPDPVARWGATLVRATVFAWCNASVTDAHILAWAADQDWFGATADDEEAARLAAVAAAARPLVETYPDFAFGSTEDDGLALAEGSEPGRAAITDRPVIGAPETAAADPGTSHEKTAITSDSTGTKVGTASEEACRKLESALARARQAAEEVTDAVMDGRPPQDEDLARLAALSTVFNDVDAVFRVAGIEGVPLRLEDMTRAAHAHRTARERDLQARESLRELLDVACRPDSSAAAAAAAGAVRGAARRLLDEPVWEELHHEESAALAALAQLIRLGRQADAATEILALQGEVVRVLPTCAMAVLIAPELMLDQPMDGPVCPAGSDVAHGTAESADAQTTAEHETVQSAASTETIAPQPAAEPETTTTAVPVPAPGADVGLAADSDSAPSTSADAPVQALAAPTLSPVEDMLIQEAAPAGGDVTDEAAIEGVLARLIMERRFGLAHHVSRAAGHPEPQVAAVRLAGAAALLTSGDSQSARLTADLLQRYGGYAGQDTEGIELLLLPALLTIALISGDHAAGAQLKALVPRLPGRLADAAAAVADRALSGALLIASPLVADVSGTEARLRELRDQSRALLSPQRLRFARATEIAKRWLAPDGMLGSLFTTVVGDDRDALQQVREQADRLSKLAEVNSEIDRMDRKYRSSSGKPLQGSGRQDLVHLVERAVSLVKEWCLAVDGTRRGDRSDGSRAVKEVASLRQSLLNGREAALGELERLARRPDALSGAMAWAAHTSMEELFALLADATVTTGSGGPVDPALVLDAELLKVCDTRDERPSLDELLTAVHRSWQEALDERLSHDAFTAARDIVELAGRGLLPAAGAGEFVPPAEAEIDDREATRRAQLRKAHDALVAELHRAQADGAVTEDQDLGLQELLADAHNSLEIGERHDLLHVRRALDTVRSGLPAFREQAADRIRARLDALDPSVEERAQVLRRLETNDLATAADLVYFLEIGEPVPEIEGGESHLTEFFPAVPDGLPGGIDHELVDLVRSGGKHPMVPVLDYGGLSTDEAALAADALGEWRALAATERKDRLQVAPTRQVPPLLKLLGYDAKSARPLDDRSQHRREYRLFEATGVEINGRAKAPAFGSQIKEQGGNLRVMMVWGRPPAKVIMSWAERDTSGASLLVVYFGTLSCEARVELAAGSDRLQPLLVVDDAALAYLAACGNRQVSAATQTLLPFSGVNPYIREKRGRIGGEMFYGRDAERKSILDPRGTQVIYGGRGLGKSALLADAGELFTEQRPGYHQTVYINLDQENIGKGSSRGPEALWSVLLRELTVAQVLDDRPQGSGKRQEASERVRAGIRAWLDGDSRRRLLILLDECDQFFEADAPRFDQTKKLKGLGSDTKDAAKVVFAGLHSVQRFSKLASNGPFGHLAQTPKVIGPLAPQSAAELLVEPMRALGFEFKDLDLVNRVLGYCSYQPFLLQMFGHRLVELMHRKRTRRGAGEPPYEVEVTDIEIVESDAALRDGISAAFKDTLSLDHRYDVIANVLAYHARHHGLEVRLSDTELREECETYWRIGFEQLDTEGFRAYLSEMVGLGVLAPNHDGLGWHLRGPNALRMIGTSHEVEARLLRAERDCKLQESIVQEGRPELPDGRPAPLTNTQLDDLLGERSNRTRVVLGSTATGVTEVARTLRTIAGPIDGWTLPPVGKPSVYKQELTGGRPRERRVVISDFVNYREPVRPETCREAVDLAETLLPATAGVTRAVVIVTDPAQLTLWRSLLTGNEPPSAAPVVLRRHDHRSLRGWAQRINVFHTEDRLDRLHELTGGWPLLVHQAHRLHEELGNPDDVLRRLADLRADRAQARAFAEATGVYADPLLAAGYQALTDEFKDGVFDLEGAVTAVALKIDDEDEARWIVDFLDALQVFDREDTQLRLEPVLRECVALNG</sequence>
<dbReference type="InterPro" id="IPR027417">
    <property type="entry name" value="P-loop_NTPase"/>
</dbReference>
<gene>
    <name evidence="2" type="ORF">P8A18_26440</name>
</gene>
<proteinExistence type="predicted"/>
<feature type="region of interest" description="Disordered" evidence="1">
    <location>
        <begin position="422"/>
        <end position="495"/>
    </location>
</feature>
<keyword evidence="3" id="KW-1185">Reference proteome</keyword>
<evidence type="ECO:0000313" key="2">
    <source>
        <dbReference type="EMBL" id="WLQ36750.1"/>
    </source>
</evidence>
<protein>
    <recommendedName>
        <fullName evidence="4">NUP-1</fullName>
    </recommendedName>
</protein>
<feature type="region of interest" description="Disordered" evidence="1">
    <location>
        <begin position="190"/>
        <end position="229"/>
    </location>
</feature>
<dbReference type="SUPFAM" id="SSF52540">
    <property type="entry name" value="P-loop containing nucleoside triphosphate hydrolases"/>
    <property type="match status" value="1"/>
</dbReference>
<dbReference type="Proteomes" id="UP001239522">
    <property type="component" value="Chromosome"/>
</dbReference>
<evidence type="ECO:0008006" key="4">
    <source>
        <dbReference type="Google" id="ProtNLM"/>
    </source>
</evidence>
<feature type="compositionally biased region" description="Low complexity" evidence="1">
    <location>
        <begin position="451"/>
        <end position="495"/>
    </location>
</feature>
<evidence type="ECO:0000256" key="1">
    <source>
        <dbReference type="SAM" id="MobiDB-lite"/>
    </source>
</evidence>
<organism evidence="2 3">
    <name type="scientific">Streptomyces castrisilvae</name>
    <dbReference type="NCBI Taxonomy" id="3033811"/>
    <lineage>
        <taxon>Bacteria</taxon>
        <taxon>Bacillati</taxon>
        <taxon>Actinomycetota</taxon>
        <taxon>Actinomycetes</taxon>
        <taxon>Kitasatosporales</taxon>
        <taxon>Streptomycetaceae</taxon>
        <taxon>Streptomyces</taxon>
    </lineage>
</organism>
<dbReference type="EMBL" id="CP120997">
    <property type="protein sequence ID" value="WLQ36750.1"/>
    <property type="molecule type" value="Genomic_DNA"/>
</dbReference>